<reference evidence="2" key="2">
    <citation type="submission" date="2023-02" db="EMBL/GenBank/DDBJ databases">
        <authorList>
            <person name="Swenson N.G."/>
            <person name="Wegrzyn J.L."/>
            <person name="Mcevoy S.L."/>
        </authorList>
    </citation>
    <scope>NUCLEOTIDE SEQUENCE</scope>
    <source>
        <strain evidence="2">91603</strain>
        <tissue evidence="2">Leaf</tissue>
    </source>
</reference>
<organism evidence="2 3">
    <name type="scientific">Acer negundo</name>
    <name type="common">Box elder</name>
    <dbReference type="NCBI Taxonomy" id="4023"/>
    <lineage>
        <taxon>Eukaryota</taxon>
        <taxon>Viridiplantae</taxon>
        <taxon>Streptophyta</taxon>
        <taxon>Embryophyta</taxon>
        <taxon>Tracheophyta</taxon>
        <taxon>Spermatophyta</taxon>
        <taxon>Magnoliopsida</taxon>
        <taxon>eudicotyledons</taxon>
        <taxon>Gunneridae</taxon>
        <taxon>Pentapetalae</taxon>
        <taxon>rosids</taxon>
        <taxon>malvids</taxon>
        <taxon>Sapindales</taxon>
        <taxon>Sapindaceae</taxon>
        <taxon>Hippocastanoideae</taxon>
        <taxon>Acereae</taxon>
        <taxon>Acer</taxon>
    </lineage>
</organism>
<evidence type="ECO:0000256" key="1">
    <source>
        <dbReference type="SAM" id="MobiDB-lite"/>
    </source>
</evidence>
<evidence type="ECO:0008006" key="4">
    <source>
        <dbReference type="Google" id="ProtNLM"/>
    </source>
</evidence>
<evidence type="ECO:0000313" key="3">
    <source>
        <dbReference type="Proteomes" id="UP001064489"/>
    </source>
</evidence>
<sequence>MQPVLSEGPMSSGRPNSVASSPIQIPTYCNDRVGCEELSVSQSTQSEFNSRKQAGEKLWVRKARVTDIRNFGANLVSRNGKRIGEVELEEESIKKVLWNPVHSGARIPEVLSTITVCGSLLESWNIRKRRELSHNIKIQRDALKEACKVDKPASWKVISKLEHQLDQALSIEERYWHQRARIEWLQNGDRNTRFFHSKATARRSRNRINGLFSKEGVWVVKQSEMEEVITQYFEGIFTSSEPTEAEIQNVMEGVNAKLESHNVCVLNFVHVGADIKKGNFPYEFDESPRKRWFADSVFSEILVYYWAGYHLCLSWNFEQWRLC</sequence>
<feature type="region of interest" description="Disordered" evidence="1">
    <location>
        <begin position="1"/>
        <end position="23"/>
    </location>
</feature>
<gene>
    <name evidence="2" type="ORF">LWI28_001407</name>
</gene>
<dbReference type="AlphaFoldDB" id="A0AAD5II48"/>
<keyword evidence="3" id="KW-1185">Reference proteome</keyword>
<comment type="caution">
    <text evidence="2">The sequence shown here is derived from an EMBL/GenBank/DDBJ whole genome shotgun (WGS) entry which is preliminary data.</text>
</comment>
<reference evidence="2" key="1">
    <citation type="journal article" date="2022" name="Plant J.">
        <title>Strategies of tolerance reflected in two North American maple genomes.</title>
        <authorList>
            <person name="McEvoy S.L."/>
            <person name="Sezen U.U."/>
            <person name="Trouern-Trend A."/>
            <person name="McMahon S.M."/>
            <person name="Schaberg P.G."/>
            <person name="Yang J."/>
            <person name="Wegrzyn J.L."/>
            <person name="Swenson N.G."/>
        </authorList>
    </citation>
    <scope>NUCLEOTIDE SEQUENCE</scope>
    <source>
        <strain evidence="2">91603</strain>
    </source>
</reference>
<name>A0AAD5II48_ACENE</name>
<protein>
    <recommendedName>
        <fullName evidence="4">Reverse transcriptase</fullName>
    </recommendedName>
</protein>
<feature type="compositionally biased region" description="Polar residues" evidence="1">
    <location>
        <begin position="13"/>
        <end position="23"/>
    </location>
</feature>
<dbReference type="EMBL" id="JAJSOW010000105">
    <property type="protein sequence ID" value="KAI9164758.1"/>
    <property type="molecule type" value="Genomic_DNA"/>
</dbReference>
<evidence type="ECO:0000313" key="2">
    <source>
        <dbReference type="EMBL" id="KAI9164758.1"/>
    </source>
</evidence>
<dbReference type="Proteomes" id="UP001064489">
    <property type="component" value="Chromosome 10"/>
</dbReference>
<accession>A0AAD5II48</accession>
<proteinExistence type="predicted"/>